<dbReference type="EMBL" id="MU004237">
    <property type="protein sequence ID" value="KAF2667288.1"/>
    <property type="molecule type" value="Genomic_DNA"/>
</dbReference>
<dbReference type="InterPro" id="IPR050956">
    <property type="entry name" value="2C_system_His_kinase"/>
</dbReference>
<evidence type="ECO:0000256" key="3">
    <source>
        <dbReference type="ARBA" id="ARBA00022777"/>
    </source>
</evidence>
<organism evidence="8 9">
    <name type="scientific">Microthyrium microscopicum</name>
    <dbReference type="NCBI Taxonomy" id="703497"/>
    <lineage>
        <taxon>Eukaryota</taxon>
        <taxon>Fungi</taxon>
        <taxon>Dikarya</taxon>
        <taxon>Ascomycota</taxon>
        <taxon>Pezizomycotina</taxon>
        <taxon>Dothideomycetes</taxon>
        <taxon>Dothideomycetes incertae sedis</taxon>
        <taxon>Microthyriales</taxon>
        <taxon>Microthyriaceae</taxon>
        <taxon>Microthyrium</taxon>
    </lineage>
</organism>
<dbReference type="PRINTS" id="PR00344">
    <property type="entry name" value="BCTRLSENSOR"/>
</dbReference>
<evidence type="ECO:0000259" key="6">
    <source>
        <dbReference type="PROSITE" id="PS50109"/>
    </source>
</evidence>
<accession>A0A6A6U874</accession>
<dbReference type="GO" id="GO:0000155">
    <property type="term" value="F:phosphorelay sensor kinase activity"/>
    <property type="evidence" value="ECO:0007669"/>
    <property type="project" value="InterPro"/>
</dbReference>
<dbReference type="Proteomes" id="UP000799302">
    <property type="component" value="Unassembled WGS sequence"/>
</dbReference>
<keyword evidence="2" id="KW-0808">Transferase</keyword>
<dbReference type="SMART" id="SM00387">
    <property type="entry name" value="HATPase_c"/>
    <property type="match status" value="1"/>
</dbReference>
<evidence type="ECO:0000256" key="2">
    <source>
        <dbReference type="ARBA" id="ARBA00022679"/>
    </source>
</evidence>
<feature type="domain" description="Histidine kinase" evidence="6">
    <location>
        <begin position="576"/>
        <end position="879"/>
    </location>
</feature>
<gene>
    <name evidence="8" type="ORF">BT63DRAFT_456590</name>
</gene>
<evidence type="ECO:0000259" key="7">
    <source>
        <dbReference type="PROSITE" id="PS50110"/>
    </source>
</evidence>
<dbReference type="InterPro" id="IPR005467">
    <property type="entry name" value="His_kinase_dom"/>
</dbReference>
<dbReference type="SUPFAM" id="SSF55874">
    <property type="entry name" value="ATPase domain of HSP90 chaperone/DNA topoisomerase II/histidine kinase"/>
    <property type="match status" value="1"/>
</dbReference>
<feature type="modified residue" description="4-aspartylphosphate" evidence="4">
    <location>
        <position position="1141"/>
    </location>
</feature>
<feature type="region of interest" description="Disordered" evidence="5">
    <location>
        <begin position="1"/>
        <end position="33"/>
    </location>
</feature>
<dbReference type="Pfam" id="PF01590">
    <property type="entry name" value="GAF"/>
    <property type="match status" value="1"/>
</dbReference>
<dbReference type="SUPFAM" id="SSF52172">
    <property type="entry name" value="CheY-like"/>
    <property type="match status" value="1"/>
</dbReference>
<dbReference type="CDD" id="cd17546">
    <property type="entry name" value="REC_hyHK_CKI1_RcsC-like"/>
    <property type="match status" value="1"/>
</dbReference>
<feature type="region of interest" description="Disordered" evidence="5">
    <location>
        <begin position="640"/>
        <end position="661"/>
    </location>
</feature>
<dbReference type="InterPro" id="IPR036890">
    <property type="entry name" value="HATPase_C_sf"/>
</dbReference>
<dbReference type="InterPro" id="IPR011006">
    <property type="entry name" value="CheY-like_superfamily"/>
</dbReference>
<keyword evidence="9" id="KW-1185">Reference proteome</keyword>
<dbReference type="Gene3D" id="3.40.50.2300">
    <property type="match status" value="1"/>
</dbReference>
<dbReference type="CDD" id="cd00082">
    <property type="entry name" value="HisKA"/>
    <property type="match status" value="1"/>
</dbReference>
<dbReference type="OrthoDB" id="303614at2759"/>
<dbReference type="InterPro" id="IPR004358">
    <property type="entry name" value="Sig_transdc_His_kin-like_C"/>
</dbReference>
<dbReference type="SUPFAM" id="SSF47384">
    <property type="entry name" value="Homodimeric domain of signal transducing histidine kinase"/>
    <property type="match status" value="1"/>
</dbReference>
<feature type="region of interest" description="Disordered" evidence="5">
    <location>
        <begin position="258"/>
        <end position="311"/>
    </location>
</feature>
<name>A0A6A6U874_9PEZI</name>
<sequence length="1215" mass="133186">MASSASEAVPATNKPAKKAVSENKRQQNVHRYNDPNLLGVDLTEALSSLDVPLPPRDHIPKAATDSVLTSLAQLAAIKLGVSRALISLIDGHRQCILAEATPRLSLGSTPSPDGVESLWLGNAIIPRNRGLCTLLLDSPDINPIPNIHQETTSGNVVIHDLLKDERYKREWFVHEGPRNRFYAGVPLLSPDGAKIGALCVYSNTPRPGLSHGEYQTLHELADTTMNYLVSNSHKQETLRGEKMMTGLTSFVDEIKATEPVGSSISGPPTKKLSEQSLPQPTPNSAATVSQKPNLEASVAEEKTSKHPTFQEQLLSPGAKSMFSRAASIIRDSCDLDGIAIFDASAVAGRIRSTTSGKAETLDKNSSASSHLGDSDSGSGNETPKLRSNHPSHQKSEQNPKDWFNSPRSHLRKLCDLLSFAGRTASAENEPIYRPNDGSLTEADLKKMLELYPKGGIFNFDGAGNLSSTEDSDSTLVAALTDPAPPATPRRRRKKTIGEAIQSFAPGSRSVFLLPLWNYERGRWFAMCLGWTTDSQRALFPDFDMMYLRAFGNTIMTEVSRLDAIATSNSKATFVQSISHELRSPLHGILGGVHFLQETPLSAFQQGMLSSIEMSGRTLLDTVEHVLDYSKINDIRNSKFGNRKKYPLKPSRKGHVKLRRKKLPSGDLQPLETVDITLCMEEVIEAVFAGASYRTMSTQMEDSRPMAFLLKSYPPSGGPVTGSQQDAERRNVWILLDMPHLTNTDFVMAPGAWRRIIMNIFGNSVKFTHSGYIRLSLELQDVSLPSKDDEDSTDTATSTETVYQEKRLILTISDSGIGMSDEFLANGMFKPFSQENSFYAGTGLGMSIVQQLVESIGGTISVRSKRSFGTDTRVELPLFASNRKPVIDTAERQSIAEATERMRGQRVCILEPKEVVHSAGSQSAVAGLGQLLVKQLKEWLSIDAFLAANLNDVTTDFVICVEPSFDTLSIVRSRSIPERKTPVVVFLALDAIEASALRNDVRVLDQSSIVEIIAQPCGPFKLARTLGSCLDRQQSAELNRPGLERQNTLVLRQADQPSASRSSSTQRKSMAQTVPPTKTEPATKENTNGPYVLVVDDNQINRRLLIALMNNKGYPHMEAFDGQDALNKFKDSPRPFDVVLMDTSMPIMDGNTATREIRTYEQTSDRKRAMIVAVTGLASTSARMDAISSGADHYLTKPLKFKALLGLLEDQAGSWK</sequence>
<dbReference type="PROSITE" id="PS50109">
    <property type="entry name" value="HIS_KIN"/>
    <property type="match status" value="1"/>
</dbReference>
<dbReference type="InterPro" id="IPR029016">
    <property type="entry name" value="GAF-like_dom_sf"/>
</dbReference>
<dbReference type="Gene3D" id="3.30.565.10">
    <property type="entry name" value="Histidine kinase-like ATPase, C-terminal domain"/>
    <property type="match status" value="1"/>
</dbReference>
<dbReference type="SMART" id="SM00448">
    <property type="entry name" value="REC"/>
    <property type="match status" value="1"/>
</dbReference>
<feature type="domain" description="Response regulatory" evidence="7">
    <location>
        <begin position="1090"/>
        <end position="1211"/>
    </location>
</feature>
<keyword evidence="1 4" id="KW-0597">Phosphoprotein</keyword>
<evidence type="ECO:0000256" key="4">
    <source>
        <dbReference type="PROSITE-ProRule" id="PRU00169"/>
    </source>
</evidence>
<reference evidence="8" key="1">
    <citation type="journal article" date="2020" name="Stud. Mycol.">
        <title>101 Dothideomycetes genomes: a test case for predicting lifestyles and emergence of pathogens.</title>
        <authorList>
            <person name="Haridas S."/>
            <person name="Albert R."/>
            <person name="Binder M."/>
            <person name="Bloem J."/>
            <person name="Labutti K."/>
            <person name="Salamov A."/>
            <person name="Andreopoulos B."/>
            <person name="Baker S."/>
            <person name="Barry K."/>
            <person name="Bills G."/>
            <person name="Bluhm B."/>
            <person name="Cannon C."/>
            <person name="Castanera R."/>
            <person name="Culley D."/>
            <person name="Daum C."/>
            <person name="Ezra D."/>
            <person name="Gonzalez J."/>
            <person name="Henrissat B."/>
            <person name="Kuo A."/>
            <person name="Liang C."/>
            <person name="Lipzen A."/>
            <person name="Lutzoni F."/>
            <person name="Magnuson J."/>
            <person name="Mondo S."/>
            <person name="Nolan M."/>
            <person name="Ohm R."/>
            <person name="Pangilinan J."/>
            <person name="Park H.-J."/>
            <person name="Ramirez L."/>
            <person name="Alfaro M."/>
            <person name="Sun H."/>
            <person name="Tritt A."/>
            <person name="Yoshinaga Y."/>
            <person name="Zwiers L.-H."/>
            <person name="Turgeon B."/>
            <person name="Goodwin S."/>
            <person name="Spatafora J."/>
            <person name="Crous P."/>
            <person name="Grigoriev I."/>
        </authorList>
    </citation>
    <scope>NUCLEOTIDE SEQUENCE</scope>
    <source>
        <strain evidence="8">CBS 115976</strain>
    </source>
</reference>
<dbReference type="Pfam" id="PF00512">
    <property type="entry name" value="HisKA"/>
    <property type="match status" value="1"/>
</dbReference>
<dbReference type="InterPro" id="IPR003661">
    <property type="entry name" value="HisK_dim/P_dom"/>
</dbReference>
<dbReference type="Pfam" id="PF00072">
    <property type="entry name" value="Response_reg"/>
    <property type="match status" value="1"/>
</dbReference>
<protein>
    <recommendedName>
        <fullName evidence="10">Sensor histidine kinase/response regulator</fullName>
    </recommendedName>
</protein>
<dbReference type="PANTHER" id="PTHR43719:SF11">
    <property type="entry name" value="HISTIDINE KINASE_RESPONSE REGULATOR, PUTATIVE-RELATED"/>
    <property type="match status" value="1"/>
</dbReference>
<proteinExistence type="predicted"/>
<evidence type="ECO:0000256" key="1">
    <source>
        <dbReference type="ARBA" id="ARBA00022553"/>
    </source>
</evidence>
<dbReference type="InterPro" id="IPR003594">
    <property type="entry name" value="HATPase_dom"/>
</dbReference>
<dbReference type="SUPFAM" id="SSF55781">
    <property type="entry name" value="GAF domain-like"/>
    <property type="match status" value="1"/>
</dbReference>
<dbReference type="AlphaFoldDB" id="A0A6A6U874"/>
<feature type="compositionally biased region" description="Polar residues" evidence="5">
    <location>
        <begin position="274"/>
        <end position="292"/>
    </location>
</feature>
<dbReference type="SMART" id="SM00388">
    <property type="entry name" value="HisKA"/>
    <property type="match status" value="1"/>
</dbReference>
<dbReference type="PANTHER" id="PTHR43719">
    <property type="entry name" value="TWO-COMPONENT HISTIDINE KINASE"/>
    <property type="match status" value="1"/>
</dbReference>
<evidence type="ECO:0000313" key="8">
    <source>
        <dbReference type="EMBL" id="KAF2667288.1"/>
    </source>
</evidence>
<evidence type="ECO:0008006" key="10">
    <source>
        <dbReference type="Google" id="ProtNLM"/>
    </source>
</evidence>
<dbReference type="InterPro" id="IPR003018">
    <property type="entry name" value="GAF"/>
</dbReference>
<keyword evidence="3" id="KW-0418">Kinase</keyword>
<feature type="compositionally biased region" description="Low complexity" evidence="5">
    <location>
        <begin position="1051"/>
        <end position="1070"/>
    </location>
</feature>
<dbReference type="Gene3D" id="1.10.287.130">
    <property type="match status" value="1"/>
</dbReference>
<dbReference type="PROSITE" id="PS50110">
    <property type="entry name" value="RESPONSE_REGULATORY"/>
    <property type="match status" value="1"/>
</dbReference>
<feature type="region of interest" description="Disordered" evidence="5">
    <location>
        <begin position="1036"/>
        <end position="1088"/>
    </location>
</feature>
<dbReference type="Gene3D" id="3.30.450.40">
    <property type="match status" value="1"/>
</dbReference>
<evidence type="ECO:0000256" key="5">
    <source>
        <dbReference type="SAM" id="MobiDB-lite"/>
    </source>
</evidence>
<dbReference type="InterPro" id="IPR001789">
    <property type="entry name" value="Sig_transdc_resp-reg_receiver"/>
</dbReference>
<dbReference type="Pfam" id="PF02518">
    <property type="entry name" value="HATPase_c"/>
    <property type="match status" value="1"/>
</dbReference>
<dbReference type="InterPro" id="IPR036097">
    <property type="entry name" value="HisK_dim/P_sf"/>
</dbReference>
<feature type="compositionally biased region" description="Low complexity" evidence="5">
    <location>
        <begin position="365"/>
        <end position="379"/>
    </location>
</feature>
<feature type="region of interest" description="Disordered" evidence="5">
    <location>
        <begin position="353"/>
        <end position="405"/>
    </location>
</feature>
<evidence type="ECO:0000313" key="9">
    <source>
        <dbReference type="Proteomes" id="UP000799302"/>
    </source>
</evidence>